<keyword evidence="1" id="KW-0812">Transmembrane</keyword>
<proteinExistence type="predicted"/>
<sequence length="60" mass="6580">MTDGELCSRVTFPDALPSIFVGLCFTLGPILPTLTITERIPAPSRLVLPHAAKFESLRRL</sequence>
<protein>
    <submittedName>
        <fullName evidence="2">Uncharacterized protein</fullName>
    </submittedName>
</protein>
<evidence type="ECO:0000313" key="3">
    <source>
        <dbReference type="Proteomes" id="UP000030377"/>
    </source>
</evidence>
<comment type="caution">
    <text evidence="2">The sequence shown here is derived from an EMBL/GenBank/DDBJ whole genome shotgun (WGS) entry which is preliminary data.</text>
</comment>
<evidence type="ECO:0000313" key="2">
    <source>
        <dbReference type="EMBL" id="KGT73243.1"/>
    </source>
</evidence>
<keyword evidence="1" id="KW-1133">Transmembrane helix</keyword>
<keyword evidence="1" id="KW-0472">Membrane</keyword>
<name>A0A0A3YHR0_BRAJP</name>
<gene>
    <name evidence="2" type="ORF">MA20_45410</name>
</gene>
<dbReference type="Proteomes" id="UP000030377">
    <property type="component" value="Unassembled WGS sequence"/>
</dbReference>
<reference evidence="2 3" key="1">
    <citation type="submission" date="2014-09" db="EMBL/GenBank/DDBJ databases">
        <title>Draft genome of Bradyrhizobium japonicum Is-34.</title>
        <authorList>
            <person name="Tsurumaru H."/>
            <person name="Yamakawa T."/>
            <person name="Hashimoto S."/>
            <person name="Okizaki K."/>
            <person name="Kanesaki Y."/>
            <person name="Yoshikawa H."/>
            <person name="Yajima S."/>
        </authorList>
    </citation>
    <scope>NUCLEOTIDE SEQUENCE [LARGE SCALE GENOMIC DNA]</scope>
    <source>
        <strain evidence="2 3">Is-34</strain>
    </source>
</reference>
<accession>A0A0A3YHR0</accession>
<evidence type="ECO:0000256" key="1">
    <source>
        <dbReference type="SAM" id="Phobius"/>
    </source>
</evidence>
<dbReference type="AlphaFoldDB" id="A0A0A3YHR0"/>
<feature type="transmembrane region" description="Helical" evidence="1">
    <location>
        <begin position="15"/>
        <end position="36"/>
    </location>
</feature>
<organism evidence="2 3">
    <name type="scientific">Bradyrhizobium japonicum</name>
    <dbReference type="NCBI Taxonomy" id="375"/>
    <lineage>
        <taxon>Bacteria</taxon>
        <taxon>Pseudomonadati</taxon>
        <taxon>Pseudomonadota</taxon>
        <taxon>Alphaproteobacteria</taxon>
        <taxon>Hyphomicrobiales</taxon>
        <taxon>Nitrobacteraceae</taxon>
        <taxon>Bradyrhizobium</taxon>
    </lineage>
</organism>
<dbReference type="EMBL" id="JRPN01000055">
    <property type="protein sequence ID" value="KGT73243.1"/>
    <property type="molecule type" value="Genomic_DNA"/>
</dbReference>